<evidence type="ECO:0000313" key="8">
    <source>
        <dbReference type="Proteomes" id="UP000284841"/>
    </source>
</evidence>
<feature type="domain" description="Peptidase M24 C-terminal" evidence="6">
    <location>
        <begin position="516"/>
        <end position="574"/>
    </location>
</feature>
<keyword evidence="7" id="KW-0645">Protease</keyword>
<dbReference type="Pfam" id="PF01321">
    <property type="entry name" value="Creatinase_N"/>
    <property type="match status" value="1"/>
</dbReference>
<dbReference type="InterPro" id="IPR032416">
    <property type="entry name" value="Peptidase_M24_C"/>
</dbReference>
<dbReference type="CDD" id="cd01085">
    <property type="entry name" value="APP"/>
    <property type="match status" value="1"/>
</dbReference>
<dbReference type="AlphaFoldDB" id="A0A415DUH6"/>
<dbReference type="GO" id="GO:0070006">
    <property type="term" value="F:metalloaminopeptidase activity"/>
    <property type="evidence" value="ECO:0007669"/>
    <property type="project" value="InterPro"/>
</dbReference>
<dbReference type="InterPro" id="IPR029149">
    <property type="entry name" value="Creatin/AminoP/Spt16_N"/>
</dbReference>
<dbReference type="PANTHER" id="PTHR43763">
    <property type="entry name" value="XAA-PRO AMINOPEPTIDASE 1"/>
    <property type="match status" value="1"/>
</dbReference>
<dbReference type="GO" id="GO:0005737">
    <property type="term" value="C:cytoplasm"/>
    <property type="evidence" value="ECO:0007669"/>
    <property type="project" value="UniProtKB-ARBA"/>
</dbReference>
<keyword evidence="8" id="KW-1185">Reference proteome</keyword>
<dbReference type="SUPFAM" id="SSF55920">
    <property type="entry name" value="Creatinase/aminopeptidase"/>
    <property type="match status" value="1"/>
</dbReference>
<comment type="caution">
    <text evidence="7">The sequence shown here is derived from an EMBL/GenBank/DDBJ whole genome shotgun (WGS) entry which is preliminary data.</text>
</comment>
<evidence type="ECO:0000256" key="3">
    <source>
        <dbReference type="ARBA" id="ARBA00022801"/>
    </source>
</evidence>
<dbReference type="InterPro" id="IPR050422">
    <property type="entry name" value="X-Pro_aminopeptidase_P"/>
</dbReference>
<name>A0A415DUH6_9FIRM</name>
<feature type="domain" description="Creatinase N-terminal" evidence="5">
    <location>
        <begin position="7"/>
        <end position="135"/>
    </location>
</feature>
<dbReference type="GeneID" id="83003618"/>
<comment type="similarity">
    <text evidence="1">Belongs to the peptidase M24B family.</text>
</comment>
<dbReference type="Pfam" id="PF16188">
    <property type="entry name" value="Peptidase_M24_C"/>
    <property type="match status" value="1"/>
</dbReference>
<dbReference type="InterPro" id="IPR033740">
    <property type="entry name" value="Pept_M24B"/>
</dbReference>
<reference evidence="7 8" key="1">
    <citation type="submission" date="2018-08" db="EMBL/GenBank/DDBJ databases">
        <title>A genome reference for cultivated species of the human gut microbiota.</title>
        <authorList>
            <person name="Zou Y."/>
            <person name="Xue W."/>
            <person name="Luo G."/>
        </authorList>
    </citation>
    <scope>NUCLEOTIDE SEQUENCE [LARGE SCALE GENOMIC DNA]</scope>
    <source>
        <strain evidence="7 8">AM07-24</strain>
    </source>
</reference>
<keyword evidence="3" id="KW-0378">Hydrolase</keyword>
<dbReference type="InterPro" id="IPR000994">
    <property type="entry name" value="Pept_M24"/>
</dbReference>
<evidence type="ECO:0000259" key="5">
    <source>
        <dbReference type="Pfam" id="PF01321"/>
    </source>
</evidence>
<keyword evidence="7" id="KW-0031">Aminopeptidase</keyword>
<dbReference type="InterPro" id="IPR036005">
    <property type="entry name" value="Creatinase/aminopeptidase-like"/>
</dbReference>
<gene>
    <name evidence="7" type="ORF">DW099_18715</name>
</gene>
<dbReference type="STRING" id="1776384.GCA_900086585_01237"/>
<evidence type="ECO:0000256" key="2">
    <source>
        <dbReference type="ARBA" id="ARBA00022723"/>
    </source>
</evidence>
<accession>A0A415DUH6</accession>
<proteinExistence type="inferred from homology"/>
<dbReference type="Pfam" id="PF16189">
    <property type="entry name" value="Creatinase_N_2"/>
    <property type="match status" value="1"/>
</dbReference>
<dbReference type="Pfam" id="PF00557">
    <property type="entry name" value="Peptidase_M24"/>
    <property type="match status" value="1"/>
</dbReference>
<keyword evidence="2" id="KW-0479">Metal-binding</keyword>
<dbReference type="Gene3D" id="3.90.230.10">
    <property type="entry name" value="Creatinase/methionine aminopeptidase superfamily"/>
    <property type="match status" value="1"/>
</dbReference>
<dbReference type="GO" id="GO:0046872">
    <property type="term" value="F:metal ion binding"/>
    <property type="evidence" value="ECO:0007669"/>
    <property type="project" value="UniProtKB-KW"/>
</dbReference>
<evidence type="ECO:0000259" key="6">
    <source>
        <dbReference type="Pfam" id="PF16188"/>
    </source>
</evidence>
<evidence type="ECO:0000256" key="1">
    <source>
        <dbReference type="ARBA" id="ARBA00008766"/>
    </source>
</evidence>
<dbReference type="OrthoDB" id="9806388at2"/>
<sequence length="576" mass="64510">MRQQLINLRQKMQQNQIDAYLIPTTDYHGSEYVNDYFKCRKYISGFSGSAGTLIITMGEAWLWTDGRYFLQAAKQLEGTGIDLMKMGQPDVPTISEYLEATLTREDCLGFDGRVVDCEMGRQLAEKFKVRWDIDLVGEIWTDRPTLDGSEIYAIPESVTGESASSKLSRVRRYMAEKGADYHLITKMEEIAWLFNLRGNDVANTPVFFSFALIEQERASLYVLDDSADLAIDGIEFFPYLQIFEDLRKLQKGRILLDEEIASYAITAAIPDSVEIISDSDPAELMKALKNPVEIAATKNAHIKDGVAMVNFLYWLKKTIGRVPMSEISAADYLENCRRSQKGWFDLSFGTISGYAGNGAIIHYDPTPETDKELRPEGFLLVDSGGQYEDGTTDITRTIALGPITDVMKAHYTAVLRCNIDLAMAKFSAGTTGAQLDEIARKPLKDMGLDYNHGTGHGVGHILSCHEGPQIISPKGTRCPLYPGMITSDEPGVYIEGEYGIRLENELLCVELSDASYAFETITLCPFDREAILPDRLTDEELEYLNNYHKKVQETLTPLVSKEIAEWLAEQTAPITK</sequence>
<organism evidence="7 8">
    <name type="scientific">Emergencia timonensis</name>
    <dbReference type="NCBI Taxonomy" id="1776384"/>
    <lineage>
        <taxon>Bacteria</taxon>
        <taxon>Bacillati</taxon>
        <taxon>Bacillota</taxon>
        <taxon>Clostridia</taxon>
        <taxon>Peptostreptococcales</taxon>
        <taxon>Anaerovoracaceae</taxon>
        <taxon>Emergencia</taxon>
    </lineage>
</organism>
<evidence type="ECO:0000259" key="4">
    <source>
        <dbReference type="Pfam" id="PF00557"/>
    </source>
</evidence>
<feature type="domain" description="Peptidase M24" evidence="4">
    <location>
        <begin position="297"/>
        <end position="508"/>
    </location>
</feature>
<dbReference type="Proteomes" id="UP000284841">
    <property type="component" value="Unassembled WGS sequence"/>
</dbReference>
<dbReference type="InterPro" id="IPR000587">
    <property type="entry name" value="Creatinase_N"/>
</dbReference>
<dbReference type="FunFam" id="3.90.230.10:FF:000009">
    <property type="entry name" value="xaa-Pro aminopeptidase 2"/>
    <property type="match status" value="1"/>
</dbReference>
<dbReference type="PANTHER" id="PTHR43763:SF6">
    <property type="entry name" value="XAA-PRO AMINOPEPTIDASE 1"/>
    <property type="match status" value="1"/>
</dbReference>
<dbReference type="SUPFAM" id="SSF53092">
    <property type="entry name" value="Creatinase/prolidase N-terminal domain"/>
    <property type="match status" value="2"/>
</dbReference>
<dbReference type="Gene3D" id="3.40.350.10">
    <property type="entry name" value="Creatinase/prolidase N-terminal domain"/>
    <property type="match status" value="2"/>
</dbReference>
<evidence type="ECO:0000313" key="7">
    <source>
        <dbReference type="EMBL" id="RHJ83753.1"/>
    </source>
</evidence>
<protein>
    <submittedName>
        <fullName evidence="7">Aminopeptidase P family protein</fullName>
    </submittedName>
</protein>
<dbReference type="RefSeq" id="WP_067535212.1">
    <property type="nucleotide sequence ID" value="NZ_AP025567.1"/>
</dbReference>
<dbReference type="EMBL" id="QRMS01000008">
    <property type="protein sequence ID" value="RHJ83753.1"/>
    <property type="molecule type" value="Genomic_DNA"/>
</dbReference>